<dbReference type="SUPFAM" id="SSF47384">
    <property type="entry name" value="Homodimeric domain of signal transducing histidine kinase"/>
    <property type="match status" value="1"/>
</dbReference>
<dbReference type="InterPro" id="IPR003018">
    <property type="entry name" value="GAF"/>
</dbReference>
<dbReference type="GO" id="GO:0006355">
    <property type="term" value="P:regulation of DNA-templated transcription"/>
    <property type="evidence" value="ECO:0007669"/>
    <property type="project" value="InterPro"/>
</dbReference>
<keyword evidence="6" id="KW-0418">Kinase</keyword>
<dbReference type="InterPro" id="IPR029016">
    <property type="entry name" value="GAF-like_dom_sf"/>
</dbReference>
<keyword evidence="15" id="KW-1185">Reference proteome</keyword>
<dbReference type="PROSITE" id="PS50112">
    <property type="entry name" value="PAS"/>
    <property type="match status" value="4"/>
</dbReference>
<keyword evidence="4 9" id="KW-0597">Phosphoprotein</keyword>
<dbReference type="InterPro" id="IPR013655">
    <property type="entry name" value="PAS_fold_3"/>
</dbReference>
<feature type="domain" description="Histidine kinase" evidence="10">
    <location>
        <begin position="974"/>
        <end position="1192"/>
    </location>
</feature>
<dbReference type="SMART" id="SM00086">
    <property type="entry name" value="PAC"/>
    <property type="match status" value="3"/>
</dbReference>
<feature type="domain" description="PAS" evidence="12">
    <location>
        <begin position="139"/>
        <end position="210"/>
    </location>
</feature>
<dbReference type="STRING" id="1920490.GCA_001895925_04314"/>
<gene>
    <name evidence="14" type="ORF">C7B65_12890</name>
</gene>
<feature type="domain" description="PAS" evidence="12">
    <location>
        <begin position="667"/>
        <end position="740"/>
    </location>
</feature>
<sequence length="1337" mass="151178">MSTLRFLLLEDNPLDAEMVQTLLLNSAIDFELLRVETRADFVAALETDEFDLILADYALPNFDGISALEIACNLRPDIPFIFVSANLGEELAIETLKRGAIDYVLKQRLGRLVPCVDRALQEAKERRELKQTEAALRQNEAHLRAVAANLPNGAVFLVDHDLRYLLAEGDALQSAGMTSEDLVGKTLWEALDPALATRYEPHYRQALGGEPFSSEHCSHDRTYISHGTPLRNDRGEVDTVLVVSYDITDRKRTELNAEFLAAVSQELVRATRVDEIVKMVGEHLNRYLNTSTCAFVEISEEARQAIINHDWHQNELRSLVGVYPLGEFVTDEFLQAAQAGQTIVVRDVTADSRIVDQQRYAALKIGAEINVPLIRDGQWKFSLTVFHQAPYDWREDEIELMQELANRIWTKLERARAEAALRQSEEQSWNILESINDAFFALDKNWLFTYVNQTAETLLDRAPGDLTRKNFWEEFSGLNGSEFERLHRRVMSDRVAESLTAFYPDHDRWYEVRTYPAPNGITVYFRNVTDRIQAEAELRESEARFRHLADTAPVLIWMSGTDKLCYYFNQPWLDFTGRTMEQEMGNSWAEGVHPDDFQLCLDTYVTAFDARQPFQMEYRLRRSDGAYRWLLDAGVPRFTSEGEFLGYIGSCIDIDDRKSAEAALRESEARFRLVVESAKEYAIFTLDSKGAVTSWNSGAERLFGYQAAEILDCNSRILYTPEDNEWGRNERERQTSLAQGQAENECWHIRKDGSRFWGSGLVMPLQTEAGPQGFVKIMQDKTVQRQAGERFRLLYDTTSDLLATEQPLTLMHNLFSKLSNQLELDYYYQYTVEEKDNRLMLHLRNSEGLSDETAQLIEWIEFGQDICGLVAQERRQMIFDQAQVLAHPNAQRLRAIGGTAYAGQPLIVQGRLLGTLSFASRRRTSFTSEEIDLLQSTCDQMAIALERTNLIRSIQQQAEQLQRANRIKDEFLAVLSHELRSPLNPILGWTKLLRAGRLDHVKTSEALATIERNAKLQSQLIEDLLDISRIMQGKLSLTATPVSLTFVISAAIETVRLAAEAKNVGLQLDLDSTIAPVSGDVARLQQVVWNLLSNAVKFTPSGGQVTLELRQLDQLAQISVIDTGKGINAQFLPYVFEYFRQEDGSTTRRFGGLGLGLAIVRQIVEMHGGTVEAKSAGEDQGATFIVKLPMVRQIAPIVLEPIRTQTDLETPLDSLQILLVDDDTDTREFQAFLLEQSGARVTAVVSGLEALQALERFIPDLIVSDVGMAEMDGYMLMQQIRSRPPRQGGTIPAIALTAYAAELDQQKALQAGFQIHMTKPVEPEILVREIINLLNSI</sequence>
<dbReference type="SMART" id="SM00091">
    <property type="entry name" value="PAS"/>
    <property type="match status" value="4"/>
</dbReference>
<comment type="caution">
    <text evidence="14">The sequence shown here is derived from an EMBL/GenBank/DDBJ whole genome shotgun (WGS) entry which is preliminary data.</text>
</comment>
<feature type="modified residue" description="4-aspartylphosphate" evidence="9">
    <location>
        <position position="56"/>
    </location>
</feature>
<dbReference type="Pfam" id="PF08447">
    <property type="entry name" value="PAS_3"/>
    <property type="match status" value="1"/>
</dbReference>
<dbReference type="InterPro" id="IPR036097">
    <property type="entry name" value="HisK_dim/P_sf"/>
</dbReference>
<organism evidence="14 15">
    <name type="scientific">Phormidesmis priestleyi ULC007</name>
    <dbReference type="NCBI Taxonomy" id="1920490"/>
    <lineage>
        <taxon>Bacteria</taxon>
        <taxon>Bacillati</taxon>
        <taxon>Cyanobacteriota</taxon>
        <taxon>Cyanophyceae</taxon>
        <taxon>Leptolyngbyales</taxon>
        <taxon>Leptolyngbyaceae</taxon>
        <taxon>Phormidesmis</taxon>
    </lineage>
</organism>
<dbReference type="CDD" id="cd00156">
    <property type="entry name" value="REC"/>
    <property type="match status" value="1"/>
</dbReference>
<dbReference type="SMART" id="SM00387">
    <property type="entry name" value="HATPase_c"/>
    <property type="match status" value="1"/>
</dbReference>
<dbReference type="CDD" id="cd00130">
    <property type="entry name" value="PAS"/>
    <property type="match status" value="4"/>
</dbReference>
<dbReference type="InterPro" id="IPR013656">
    <property type="entry name" value="PAS_4"/>
</dbReference>
<dbReference type="InterPro" id="IPR005467">
    <property type="entry name" value="His_kinase_dom"/>
</dbReference>
<dbReference type="Gene3D" id="3.40.50.2300">
    <property type="match status" value="2"/>
</dbReference>
<dbReference type="InterPro" id="IPR004358">
    <property type="entry name" value="Sig_transdc_His_kin-like_C"/>
</dbReference>
<dbReference type="PROSITE" id="PS50113">
    <property type="entry name" value="PAC"/>
    <property type="match status" value="2"/>
</dbReference>
<dbReference type="SUPFAM" id="SSF55781">
    <property type="entry name" value="GAF domain-like"/>
    <property type="match status" value="2"/>
</dbReference>
<dbReference type="EC" id="2.7.13.3" evidence="3"/>
<dbReference type="InterPro" id="IPR001789">
    <property type="entry name" value="Sig_transdc_resp-reg_receiver"/>
</dbReference>
<dbReference type="InterPro" id="IPR000014">
    <property type="entry name" value="PAS"/>
</dbReference>
<dbReference type="FunFam" id="3.30.565.10:FF:000010">
    <property type="entry name" value="Sensor histidine kinase RcsC"/>
    <property type="match status" value="1"/>
</dbReference>
<evidence type="ECO:0000256" key="1">
    <source>
        <dbReference type="ARBA" id="ARBA00000085"/>
    </source>
</evidence>
<dbReference type="NCBIfam" id="TIGR00229">
    <property type="entry name" value="sensory_box"/>
    <property type="match status" value="4"/>
</dbReference>
<dbReference type="PRINTS" id="PR00344">
    <property type="entry name" value="BCTRLSENSOR"/>
</dbReference>
<evidence type="ECO:0000256" key="6">
    <source>
        <dbReference type="ARBA" id="ARBA00022777"/>
    </source>
</evidence>
<dbReference type="SUPFAM" id="SSF55785">
    <property type="entry name" value="PYP-like sensor domain (PAS domain)"/>
    <property type="match status" value="4"/>
</dbReference>
<dbReference type="SMART" id="SM00448">
    <property type="entry name" value="REC"/>
    <property type="match status" value="2"/>
</dbReference>
<dbReference type="PANTHER" id="PTHR43547:SF2">
    <property type="entry name" value="HYBRID SIGNAL TRANSDUCTION HISTIDINE KINASE C"/>
    <property type="match status" value="1"/>
</dbReference>
<dbReference type="CDD" id="cd17580">
    <property type="entry name" value="REC_2_DhkD-like"/>
    <property type="match status" value="1"/>
</dbReference>
<dbReference type="InterPro" id="IPR001610">
    <property type="entry name" value="PAC"/>
</dbReference>
<dbReference type="Gene3D" id="3.30.565.10">
    <property type="entry name" value="Histidine kinase-like ATPase, C-terminal domain"/>
    <property type="match status" value="1"/>
</dbReference>
<dbReference type="InterPro" id="IPR003661">
    <property type="entry name" value="HisK_dim/P_dom"/>
</dbReference>
<dbReference type="RefSeq" id="WP_083582774.1">
    <property type="nucleotide sequence ID" value="NZ_MPPI01000007.1"/>
</dbReference>
<dbReference type="InterPro" id="IPR013767">
    <property type="entry name" value="PAS_fold"/>
</dbReference>
<dbReference type="FunFam" id="3.30.450.20:FF:000099">
    <property type="entry name" value="Sensory box sensor histidine kinase"/>
    <property type="match status" value="1"/>
</dbReference>
<dbReference type="InterPro" id="IPR011006">
    <property type="entry name" value="CheY-like_superfamily"/>
</dbReference>
<evidence type="ECO:0000256" key="4">
    <source>
        <dbReference type="ARBA" id="ARBA00022553"/>
    </source>
</evidence>
<feature type="domain" description="PAS" evidence="12">
    <location>
        <begin position="424"/>
        <end position="494"/>
    </location>
</feature>
<proteinExistence type="inferred from homology"/>
<accession>A0A2T1DFB4</accession>
<evidence type="ECO:0000256" key="9">
    <source>
        <dbReference type="PROSITE-ProRule" id="PRU00169"/>
    </source>
</evidence>
<dbReference type="Gene3D" id="3.30.450.40">
    <property type="match status" value="2"/>
</dbReference>
<feature type="domain" description="PAC" evidence="13">
    <location>
        <begin position="197"/>
        <end position="259"/>
    </location>
</feature>
<dbReference type="PROSITE" id="PS50110">
    <property type="entry name" value="RESPONSE_REGULATORY"/>
    <property type="match status" value="2"/>
</dbReference>
<feature type="modified residue" description="4-aspartylphosphate" evidence="9">
    <location>
        <position position="1265"/>
    </location>
</feature>
<evidence type="ECO:0000259" key="13">
    <source>
        <dbReference type="PROSITE" id="PS50113"/>
    </source>
</evidence>
<dbReference type="SMART" id="SM00388">
    <property type="entry name" value="HisKA"/>
    <property type="match status" value="1"/>
</dbReference>
<feature type="domain" description="PAC" evidence="13">
    <location>
        <begin position="614"/>
        <end position="666"/>
    </location>
</feature>
<feature type="domain" description="Response regulatory" evidence="11">
    <location>
        <begin position="5"/>
        <end position="121"/>
    </location>
</feature>
<evidence type="ECO:0000259" key="12">
    <source>
        <dbReference type="PROSITE" id="PS50112"/>
    </source>
</evidence>
<dbReference type="InterPro" id="IPR035965">
    <property type="entry name" value="PAS-like_dom_sf"/>
</dbReference>
<dbReference type="InterPro" id="IPR003594">
    <property type="entry name" value="HATPase_dom"/>
</dbReference>
<dbReference type="SUPFAM" id="SSF52172">
    <property type="entry name" value="CheY-like"/>
    <property type="match status" value="2"/>
</dbReference>
<dbReference type="Pfam" id="PF02518">
    <property type="entry name" value="HATPase_c"/>
    <property type="match status" value="1"/>
</dbReference>
<dbReference type="Gene3D" id="3.30.450.20">
    <property type="entry name" value="PAS domain"/>
    <property type="match status" value="4"/>
</dbReference>
<comment type="catalytic activity">
    <reaction evidence="1">
        <text>ATP + protein L-histidine = ADP + protein N-phospho-L-histidine.</text>
        <dbReference type="EC" id="2.7.13.3"/>
    </reaction>
</comment>
<dbReference type="SUPFAM" id="SSF55874">
    <property type="entry name" value="ATPase domain of HSP90 chaperone/DNA topoisomerase II/histidine kinase"/>
    <property type="match status" value="1"/>
</dbReference>
<feature type="domain" description="PAS" evidence="12">
    <location>
        <begin position="541"/>
        <end position="596"/>
    </location>
</feature>
<evidence type="ECO:0000256" key="8">
    <source>
        <dbReference type="ARBA" id="ARBA00074306"/>
    </source>
</evidence>
<dbReference type="Pfam" id="PF08448">
    <property type="entry name" value="PAS_4"/>
    <property type="match status" value="2"/>
</dbReference>
<dbReference type="PROSITE" id="PS50109">
    <property type="entry name" value="HIS_KIN"/>
    <property type="match status" value="1"/>
</dbReference>
<dbReference type="PANTHER" id="PTHR43547">
    <property type="entry name" value="TWO-COMPONENT HISTIDINE KINASE"/>
    <property type="match status" value="1"/>
</dbReference>
<feature type="domain" description="Response regulatory" evidence="11">
    <location>
        <begin position="1216"/>
        <end position="1334"/>
    </location>
</feature>
<name>A0A2T1DFB4_9CYAN</name>
<evidence type="ECO:0000259" key="11">
    <source>
        <dbReference type="PROSITE" id="PS50110"/>
    </source>
</evidence>
<dbReference type="Pfam" id="PF00072">
    <property type="entry name" value="Response_reg"/>
    <property type="match status" value="2"/>
</dbReference>
<evidence type="ECO:0000313" key="15">
    <source>
        <dbReference type="Proteomes" id="UP000238634"/>
    </source>
</evidence>
<dbReference type="Proteomes" id="UP000238634">
    <property type="component" value="Unassembled WGS sequence"/>
</dbReference>
<dbReference type="EMBL" id="PVWG01000012">
    <property type="protein sequence ID" value="PSB19166.1"/>
    <property type="molecule type" value="Genomic_DNA"/>
</dbReference>
<dbReference type="CDD" id="cd16922">
    <property type="entry name" value="HATPase_EvgS-ArcB-TorS-like"/>
    <property type="match status" value="1"/>
</dbReference>
<dbReference type="Pfam" id="PF00989">
    <property type="entry name" value="PAS"/>
    <property type="match status" value="1"/>
</dbReference>
<dbReference type="Gene3D" id="1.10.287.130">
    <property type="match status" value="1"/>
</dbReference>
<dbReference type="CDD" id="cd00082">
    <property type="entry name" value="HisKA"/>
    <property type="match status" value="1"/>
</dbReference>
<dbReference type="Pfam" id="PF13185">
    <property type="entry name" value="GAF_2"/>
    <property type="match status" value="2"/>
</dbReference>
<evidence type="ECO:0000256" key="7">
    <source>
        <dbReference type="ARBA" id="ARBA00023012"/>
    </source>
</evidence>
<evidence type="ECO:0000313" key="14">
    <source>
        <dbReference type="EMBL" id="PSB19166.1"/>
    </source>
</evidence>
<reference evidence="14 15" key="1">
    <citation type="submission" date="2018-02" db="EMBL/GenBank/DDBJ databases">
        <authorList>
            <person name="Cohen D.B."/>
            <person name="Kent A.D."/>
        </authorList>
    </citation>
    <scope>NUCLEOTIDE SEQUENCE [LARGE SCALE GENOMIC DNA]</scope>
    <source>
        <strain evidence="14 15">ULC007</strain>
    </source>
</reference>
<dbReference type="InterPro" id="IPR036890">
    <property type="entry name" value="HATPase_C_sf"/>
</dbReference>
<reference evidence="14 15" key="2">
    <citation type="submission" date="2018-03" db="EMBL/GenBank/DDBJ databases">
        <title>The ancient ancestry and fast evolution of plastids.</title>
        <authorList>
            <person name="Moore K.R."/>
            <person name="Magnabosco C."/>
            <person name="Momper L."/>
            <person name="Gold D.A."/>
            <person name="Bosak T."/>
            <person name="Fournier G.P."/>
        </authorList>
    </citation>
    <scope>NUCLEOTIDE SEQUENCE [LARGE SCALE GENOMIC DNA]</scope>
    <source>
        <strain evidence="14 15">ULC007</strain>
    </source>
</reference>
<evidence type="ECO:0000256" key="3">
    <source>
        <dbReference type="ARBA" id="ARBA00012438"/>
    </source>
</evidence>
<dbReference type="GO" id="GO:0000155">
    <property type="term" value="F:phosphorelay sensor kinase activity"/>
    <property type="evidence" value="ECO:0007669"/>
    <property type="project" value="InterPro"/>
</dbReference>
<evidence type="ECO:0000259" key="10">
    <source>
        <dbReference type="PROSITE" id="PS50109"/>
    </source>
</evidence>
<evidence type="ECO:0000256" key="2">
    <source>
        <dbReference type="ARBA" id="ARBA00006402"/>
    </source>
</evidence>
<dbReference type="InterPro" id="IPR000700">
    <property type="entry name" value="PAS-assoc_C"/>
</dbReference>
<dbReference type="SMART" id="SM00065">
    <property type="entry name" value="GAF"/>
    <property type="match status" value="2"/>
</dbReference>
<keyword evidence="7" id="KW-0902">Two-component regulatory system</keyword>
<evidence type="ECO:0000256" key="5">
    <source>
        <dbReference type="ARBA" id="ARBA00022679"/>
    </source>
</evidence>
<dbReference type="Pfam" id="PF00512">
    <property type="entry name" value="HisKA"/>
    <property type="match status" value="1"/>
</dbReference>
<comment type="similarity">
    <text evidence="2">In the N-terminal section; belongs to the phytochrome family.</text>
</comment>
<keyword evidence="5" id="KW-0808">Transferase</keyword>
<protein>
    <recommendedName>
        <fullName evidence="8">Circadian input-output histidine kinase CikA</fullName>
        <ecNumber evidence="3">2.7.13.3</ecNumber>
    </recommendedName>
</protein>